<organism evidence="1 2">
    <name type="scientific">Heterorhabditis bacteriophora</name>
    <name type="common">Entomopathogenic nematode worm</name>
    <dbReference type="NCBI Taxonomy" id="37862"/>
    <lineage>
        <taxon>Eukaryota</taxon>
        <taxon>Metazoa</taxon>
        <taxon>Ecdysozoa</taxon>
        <taxon>Nematoda</taxon>
        <taxon>Chromadorea</taxon>
        <taxon>Rhabditida</taxon>
        <taxon>Rhabditina</taxon>
        <taxon>Rhabditomorpha</taxon>
        <taxon>Strongyloidea</taxon>
        <taxon>Heterorhabditidae</taxon>
        <taxon>Heterorhabditis</taxon>
    </lineage>
</organism>
<keyword evidence="1" id="KW-1185">Reference proteome</keyword>
<evidence type="ECO:0000313" key="2">
    <source>
        <dbReference type="WBParaSite" id="Hba_07782"/>
    </source>
</evidence>
<sequence>MTVHCTVKRYQEFDTVLDHPRSKRKIKVNLYEKPSLMLWAGIAASGMRGGIGGLGALTSAASIYGMNRGLYGAGVSPYGGLGSYGQMSYPGVLGGTQPCNLMQQCFNGQICVNGYCSKSNVAYSGSQIMPTQIKLFKEMVFKQKAYKLHNCKKGQLNSHHLTACHNGVSCPGGMSCHIGRCISNGIPMFGKK</sequence>
<dbReference type="WBParaSite" id="Hba_07782">
    <property type="protein sequence ID" value="Hba_07782"/>
    <property type="gene ID" value="Hba_07782"/>
</dbReference>
<proteinExistence type="predicted"/>
<dbReference type="AlphaFoldDB" id="A0A1I7WRK7"/>
<dbReference type="Proteomes" id="UP000095283">
    <property type="component" value="Unplaced"/>
</dbReference>
<evidence type="ECO:0000313" key="1">
    <source>
        <dbReference type="Proteomes" id="UP000095283"/>
    </source>
</evidence>
<reference evidence="2" key="1">
    <citation type="submission" date="2016-11" db="UniProtKB">
        <authorList>
            <consortium name="WormBaseParasite"/>
        </authorList>
    </citation>
    <scope>IDENTIFICATION</scope>
</reference>
<name>A0A1I7WRK7_HETBA</name>
<protein>
    <submittedName>
        <fullName evidence="2">EB domain-containing protein</fullName>
    </submittedName>
</protein>
<accession>A0A1I7WRK7</accession>